<dbReference type="EMBL" id="BSPK01000112">
    <property type="protein sequence ID" value="GLS67491.1"/>
    <property type="molecule type" value="Genomic_DNA"/>
</dbReference>
<dbReference type="Pfam" id="PF03929">
    <property type="entry name" value="PepSY_TM"/>
    <property type="match status" value="1"/>
</dbReference>
<feature type="transmembrane region" description="Helical" evidence="2">
    <location>
        <begin position="379"/>
        <end position="398"/>
    </location>
</feature>
<evidence type="ECO:0000313" key="5">
    <source>
        <dbReference type="Proteomes" id="UP000321960"/>
    </source>
</evidence>
<dbReference type="InterPro" id="IPR005625">
    <property type="entry name" value="PepSY-ass_TM"/>
</dbReference>
<dbReference type="Proteomes" id="UP000321960">
    <property type="component" value="Unassembled WGS sequence"/>
</dbReference>
<dbReference type="RefSeq" id="WP_147024955.1">
    <property type="nucleotide sequence ID" value="NZ_BJZU01000018.1"/>
</dbReference>
<feature type="transmembrane region" description="Helical" evidence="2">
    <location>
        <begin position="418"/>
        <end position="434"/>
    </location>
</feature>
<feature type="transmembrane region" description="Helical" evidence="2">
    <location>
        <begin position="470"/>
        <end position="489"/>
    </location>
</feature>
<dbReference type="EMBL" id="BJZU01000018">
    <property type="protein sequence ID" value="GEP03231.1"/>
    <property type="molecule type" value="Genomic_DNA"/>
</dbReference>
<protein>
    <submittedName>
        <fullName evidence="3">Membrane protein</fullName>
    </submittedName>
</protein>
<dbReference type="Proteomes" id="UP001156856">
    <property type="component" value="Unassembled WGS sequence"/>
</dbReference>
<dbReference type="AlphaFoldDB" id="A0A512IZT1"/>
<evidence type="ECO:0000313" key="3">
    <source>
        <dbReference type="EMBL" id="GEP03231.1"/>
    </source>
</evidence>
<name>A0A512IZT1_9HYPH</name>
<feature type="transmembrane region" description="Helical" evidence="2">
    <location>
        <begin position="441"/>
        <end position="458"/>
    </location>
</feature>
<evidence type="ECO:0000313" key="6">
    <source>
        <dbReference type="Proteomes" id="UP001156856"/>
    </source>
</evidence>
<reference evidence="4" key="4">
    <citation type="submission" date="2023-01" db="EMBL/GenBank/DDBJ databases">
        <title>Draft genome sequence of Methylobacterium oxalidis strain NBRC 107715.</title>
        <authorList>
            <person name="Sun Q."/>
            <person name="Mori K."/>
        </authorList>
    </citation>
    <scope>NUCLEOTIDE SEQUENCE</scope>
    <source>
        <strain evidence="4">NBRC 107715</strain>
    </source>
</reference>
<sequence length="541" mass="58122">MRQGFRQSMAWLHTWSGLVVGWVLFAVFVTGTATYYRTEITDWMRPELRTGATFDAGRAADLGADYLKAKAPDAVGWFIGLPQPDKPVIEVHWWKDLAGPFHHALLDPATGAPTTARATHGGDFLYRFHFELNLPPLWGRWIVGICAMILLVSLVSGIITHRRIFADFFTFRRNRSHQRGWLDAHNVTGVLALPFHLMIAYTGIVTFALMYMPWGVTAAYKGDEIRFYVEAQLMPEVRAPAGKPGGLVSLAPLVAQAQGRVSETLEHVAVHNPGDAAATIVAIFEEPHGLAHLHPQIAFDGASGAELGATAIAKPATQISASFVGLHEAHFAGPALKALFFLCGVMGAATIATGLVLWTVARLPKPAERPGLGYRLVRALNVGSVAGLPVGLAAYFLANRLLPLGIEGRADLEVRVFFGAWACIAVAALLRPHLAAWREAFGLASLLFLAVPAVSALTTGHHPFDGEARFLGFDAAMLATGLLLAVAAYQAGRDRAPRRGEAAEPLPGPRPAAHRPSAALPPTALPPKRAASGAEEVRRRA</sequence>
<reference evidence="3 5" key="3">
    <citation type="submission" date="2019-07" db="EMBL/GenBank/DDBJ databases">
        <title>Whole genome shotgun sequence of Methylobacterium oxalidis NBRC 107715.</title>
        <authorList>
            <person name="Hosoyama A."/>
            <person name="Uohara A."/>
            <person name="Ohji S."/>
            <person name="Ichikawa N."/>
        </authorList>
    </citation>
    <scope>NUCLEOTIDE SEQUENCE [LARGE SCALE GENOMIC DNA]</scope>
    <source>
        <strain evidence="3 5">NBRC 107715</strain>
    </source>
</reference>
<evidence type="ECO:0000256" key="1">
    <source>
        <dbReference type="SAM" id="MobiDB-lite"/>
    </source>
</evidence>
<feature type="compositionally biased region" description="Low complexity" evidence="1">
    <location>
        <begin position="515"/>
        <end position="531"/>
    </location>
</feature>
<dbReference type="PANTHER" id="PTHR34219:SF4">
    <property type="entry name" value="PEPSY DOMAIN-CONTAINING PROTEIN"/>
    <property type="match status" value="1"/>
</dbReference>
<reference evidence="6" key="2">
    <citation type="journal article" date="2019" name="Int. J. Syst. Evol. Microbiol.">
        <title>The Global Catalogue of Microorganisms (GCM) 10K type strain sequencing project: providing services to taxonomists for standard genome sequencing and annotation.</title>
        <authorList>
            <consortium name="The Broad Institute Genomics Platform"/>
            <consortium name="The Broad Institute Genome Sequencing Center for Infectious Disease"/>
            <person name="Wu L."/>
            <person name="Ma J."/>
        </authorList>
    </citation>
    <scope>NUCLEOTIDE SEQUENCE [LARGE SCALE GENOMIC DNA]</scope>
    <source>
        <strain evidence="6">NBRC 107715</strain>
    </source>
</reference>
<keyword evidence="2" id="KW-0812">Transmembrane</keyword>
<feature type="transmembrane region" description="Helical" evidence="2">
    <location>
        <begin position="181"/>
        <end position="211"/>
    </location>
</feature>
<feature type="region of interest" description="Disordered" evidence="1">
    <location>
        <begin position="496"/>
        <end position="541"/>
    </location>
</feature>
<feature type="transmembrane region" description="Helical" evidence="2">
    <location>
        <begin position="12"/>
        <end position="36"/>
    </location>
</feature>
<keyword evidence="6" id="KW-1185">Reference proteome</keyword>
<gene>
    <name evidence="4" type="ORF">GCM10007888_58750</name>
    <name evidence="3" type="ORF">MOX02_12690</name>
</gene>
<organism evidence="3 5">
    <name type="scientific">Methylobacterium oxalidis</name>
    <dbReference type="NCBI Taxonomy" id="944322"/>
    <lineage>
        <taxon>Bacteria</taxon>
        <taxon>Pseudomonadati</taxon>
        <taxon>Pseudomonadota</taxon>
        <taxon>Alphaproteobacteria</taxon>
        <taxon>Hyphomicrobiales</taxon>
        <taxon>Methylobacteriaceae</taxon>
        <taxon>Methylobacterium</taxon>
    </lineage>
</organism>
<feature type="transmembrane region" description="Helical" evidence="2">
    <location>
        <begin position="138"/>
        <end position="160"/>
    </location>
</feature>
<keyword evidence="2" id="KW-1133">Transmembrane helix</keyword>
<comment type="caution">
    <text evidence="3">The sequence shown here is derived from an EMBL/GenBank/DDBJ whole genome shotgun (WGS) entry which is preliminary data.</text>
</comment>
<dbReference type="PANTHER" id="PTHR34219">
    <property type="entry name" value="IRON-REGULATED INNER MEMBRANE PROTEIN-RELATED"/>
    <property type="match status" value="1"/>
</dbReference>
<feature type="transmembrane region" description="Helical" evidence="2">
    <location>
        <begin position="338"/>
        <end position="358"/>
    </location>
</feature>
<proteinExistence type="predicted"/>
<evidence type="ECO:0000256" key="2">
    <source>
        <dbReference type="SAM" id="Phobius"/>
    </source>
</evidence>
<accession>A0A512IZT1</accession>
<evidence type="ECO:0000313" key="4">
    <source>
        <dbReference type="EMBL" id="GLS67491.1"/>
    </source>
</evidence>
<reference evidence="4" key="1">
    <citation type="journal article" date="2014" name="Int. J. Syst. Evol. Microbiol.">
        <title>Complete genome of a new Firmicutes species belonging to the dominant human colonic microbiota ('Ruminococcus bicirculans') reveals two chromosomes and a selective capacity to utilize plant glucans.</title>
        <authorList>
            <consortium name="NISC Comparative Sequencing Program"/>
            <person name="Wegmann U."/>
            <person name="Louis P."/>
            <person name="Goesmann A."/>
            <person name="Henrissat B."/>
            <person name="Duncan S.H."/>
            <person name="Flint H.J."/>
        </authorList>
    </citation>
    <scope>NUCLEOTIDE SEQUENCE</scope>
    <source>
        <strain evidence="4">NBRC 107715</strain>
    </source>
</reference>
<dbReference type="OrthoDB" id="9776609at2"/>
<keyword evidence="2" id="KW-0472">Membrane</keyword>